<evidence type="ECO:0000313" key="2">
    <source>
        <dbReference type="Proteomes" id="UP000192566"/>
    </source>
</evidence>
<dbReference type="Proteomes" id="UP000192566">
    <property type="component" value="Unassembled WGS sequence"/>
</dbReference>
<comment type="caution">
    <text evidence="1">The sequence shown here is derived from an EMBL/GenBank/DDBJ whole genome shotgun (WGS) entry which is preliminary data.</text>
</comment>
<organism evidence="1 2">
    <name type="scientific">Mycobacterium heidelbergense</name>
    <dbReference type="NCBI Taxonomy" id="53376"/>
    <lineage>
        <taxon>Bacteria</taxon>
        <taxon>Bacillati</taxon>
        <taxon>Actinomycetota</taxon>
        <taxon>Actinomycetes</taxon>
        <taxon>Mycobacteriales</taxon>
        <taxon>Mycobacteriaceae</taxon>
        <taxon>Mycobacterium</taxon>
        <taxon>Mycobacterium simiae complex</taxon>
    </lineage>
</organism>
<dbReference type="RefSeq" id="WP_083075408.1">
    <property type="nucleotide sequence ID" value="NZ_AP022615.1"/>
</dbReference>
<gene>
    <name evidence="1" type="ORF">BST25_16890</name>
</gene>
<protein>
    <submittedName>
        <fullName evidence="1">Uncharacterized protein</fullName>
    </submittedName>
</protein>
<dbReference type="OrthoDB" id="4423546at2"/>
<accession>A0A1X0DG76</accession>
<name>A0A1X0DG76_MYCHE</name>
<proteinExistence type="predicted"/>
<dbReference type="AlphaFoldDB" id="A0A1X0DG76"/>
<sequence>MARYKKMTPADASAPVPDEAPPEPTLEAASAFMQRAALTPLPEPGPDLQRRMAMLTAITIRHSDPEVAREAILQAAKVQCMTDFTCETTDKTSCAEVASQANFDPANFREESIDIRMRQLAADLGHDPARTPART</sequence>
<dbReference type="EMBL" id="MVHR01000026">
    <property type="protein sequence ID" value="ORA71404.1"/>
    <property type="molecule type" value="Genomic_DNA"/>
</dbReference>
<keyword evidence="2" id="KW-1185">Reference proteome</keyword>
<evidence type="ECO:0000313" key="1">
    <source>
        <dbReference type="EMBL" id="ORA71404.1"/>
    </source>
</evidence>
<reference evidence="1 2" key="1">
    <citation type="submission" date="2017-02" db="EMBL/GenBank/DDBJ databases">
        <title>The new phylogeny of genus Mycobacterium.</title>
        <authorList>
            <person name="Tortoli E."/>
            <person name="Trovato A."/>
            <person name="Cirillo D.M."/>
        </authorList>
    </citation>
    <scope>NUCLEOTIDE SEQUENCE [LARGE SCALE GENOMIC DNA]</scope>
    <source>
        <strain evidence="1 2">DSM 44471</strain>
    </source>
</reference>